<accession>A0A091CPN8</accession>
<keyword evidence="2" id="KW-1185">Reference proteome</keyword>
<evidence type="ECO:0000313" key="1">
    <source>
        <dbReference type="EMBL" id="KFO20047.1"/>
    </source>
</evidence>
<gene>
    <name evidence="1" type="ORF">H920_18553</name>
</gene>
<name>A0A091CPN8_FUKDA</name>
<reference evidence="1 2" key="1">
    <citation type="submission" date="2013-11" db="EMBL/GenBank/DDBJ databases">
        <title>The Damaraland mole rat (Fukomys damarensis) genome and evolution of African mole rats.</title>
        <authorList>
            <person name="Gladyshev V.N."/>
            <person name="Fang X."/>
        </authorList>
    </citation>
    <scope>NUCLEOTIDE SEQUENCE [LARGE SCALE GENOMIC DNA]</scope>
    <source>
        <tissue evidence="1">Liver</tissue>
    </source>
</reference>
<evidence type="ECO:0000313" key="2">
    <source>
        <dbReference type="Proteomes" id="UP000028990"/>
    </source>
</evidence>
<dbReference type="AlphaFoldDB" id="A0A091CPN8"/>
<proteinExistence type="predicted"/>
<sequence length="157" mass="17066">MVICTSLPGPLVRSVPGPQLWKPALVCNPDIAGSQVGMVRHRQIGSSPVALRIPYSPPQPQDCKSPDGPRSAVFQRRSRREWAWCGSQLCRMPQWGASSAAPELTAALASGYITVGHRSEARVSLTHRRLQTVLLAQLICQVSLNPWSPECHPSGNP</sequence>
<organism evidence="1 2">
    <name type="scientific">Fukomys damarensis</name>
    <name type="common">Damaraland mole rat</name>
    <name type="synonym">Cryptomys damarensis</name>
    <dbReference type="NCBI Taxonomy" id="885580"/>
    <lineage>
        <taxon>Eukaryota</taxon>
        <taxon>Metazoa</taxon>
        <taxon>Chordata</taxon>
        <taxon>Craniata</taxon>
        <taxon>Vertebrata</taxon>
        <taxon>Euteleostomi</taxon>
        <taxon>Mammalia</taxon>
        <taxon>Eutheria</taxon>
        <taxon>Euarchontoglires</taxon>
        <taxon>Glires</taxon>
        <taxon>Rodentia</taxon>
        <taxon>Hystricomorpha</taxon>
        <taxon>Bathyergidae</taxon>
        <taxon>Fukomys</taxon>
    </lineage>
</organism>
<dbReference type="Proteomes" id="UP000028990">
    <property type="component" value="Unassembled WGS sequence"/>
</dbReference>
<protein>
    <submittedName>
        <fullName evidence="1">Uncharacterized protein</fullName>
    </submittedName>
</protein>
<dbReference type="EMBL" id="KN124863">
    <property type="protein sequence ID" value="KFO20047.1"/>
    <property type="molecule type" value="Genomic_DNA"/>
</dbReference>